<dbReference type="eggNOG" id="COG0614">
    <property type="taxonomic scope" value="Bacteria"/>
</dbReference>
<dbReference type="Gene3D" id="3.90.320.10">
    <property type="match status" value="1"/>
</dbReference>
<dbReference type="EMBL" id="CP002349">
    <property type="protein sequence ID" value="ADR23208.1"/>
    <property type="molecule type" value="Genomic_DNA"/>
</dbReference>
<dbReference type="KEGG" id="mtt:Ftrac_3234"/>
<keyword evidence="2" id="KW-1185">Reference proteome</keyword>
<dbReference type="STRING" id="643867.Ftrac_3234"/>
<dbReference type="NCBIfam" id="TIGR04256">
    <property type="entry name" value="GxxExxY"/>
    <property type="match status" value="1"/>
</dbReference>
<reference evidence="1 2" key="1">
    <citation type="journal article" date="2011" name="Stand. Genomic Sci.">
        <title>Complete genome sequence of Marivirga tractuosa type strain (H-43).</title>
        <authorList>
            <person name="Pagani I."/>
            <person name="Chertkov O."/>
            <person name="Lapidus A."/>
            <person name="Lucas S."/>
            <person name="Del Rio T.G."/>
            <person name="Tice H."/>
            <person name="Copeland A."/>
            <person name="Cheng J.F."/>
            <person name="Nolan M."/>
            <person name="Saunders E."/>
            <person name="Pitluck S."/>
            <person name="Held B."/>
            <person name="Goodwin L."/>
            <person name="Liolios K."/>
            <person name="Ovchinikova G."/>
            <person name="Ivanova N."/>
            <person name="Mavromatis K."/>
            <person name="Pati A."/>
            <person name="Chen A."/>
            <person name="Palaniappan K."/>
            <person name="Land M."/>
            <person name="Hauser L."/>
            <person name="Jeffries C.D."/>
            <person name="Detter J.C."/>
            <person name="Han C."/>
            <person name="Tapia R."/>
            <person name="Ngatchou-Djao O.D."/>
            <person name="Rohde M."/>
            <person name="Goker M."/>
            <person name="Spring S."/>
            <person name="Sikorski J."/>
            <person name="Woyke T."/>
            <person name="Bristow J."/>
            <person name="Eisen J.A."/>
            <person name="Markowitz V."/>
            <person name="Hugenholtz P."/>
            <person name="Klenk H.P."/>
            <person name="Kyrpides N.C."/>
        </authorList>
    </citation>
    <scope>NUCLEOTIDE SEQUENCE [LARGE SCALE GENOMIC DNA]</scope>
    <source>
        <strain evidence="2">ATCC 23168 / DSM 4126 / NBRC 15989 / NCIMB 1408 / VKM B-1430 / H-43</strain>
    </source>
</reference>
<dbReference type="Pfam" id="PF13366">
    <property type="entry name" value="PDDEXK_3"/>
    <property type="match status" value="1"/>
</dbReference>
<dbReference type="HOGENOM" id="CLU_134960_1_0_10"/>
<name>E4TVZ0_MARTH</name>
<organism evidence="1 2">
    <name type="scientific">Marivirga tractuosa (strain ATCC 23168 / DSM 4126 / NBRC 15989 / NCIMB 1408 / VKM B-1430 / H-43)</name>
    <name type="common">Microscilla tractuosa</name>
    <name type="synonym">Flexibacter tractuosus</name>
    <dbReference type="NCBI Taxonomy" id="643867"/>
    <lineage>
        <taxon>Bacteria</taxon>
        <taxon>Pseudomonadati</taxon>
        <taxon>Bacteroidota</taxon>
        <taxon>Cytophagia</taxon>
        <taxon>Cytophagales</taxon>
        <taxon>Marivirgaceae</taxon>
        <taxon>Marivirga</taxon>
    </lineage>
</organism>
<dbReference type="OrthoDB" id="1119698at2"/>
<dbReference type="AlphaFoldDB" id="E4TVZ0"/>
<gene>
    <name evidence="1" type="ordered locus">Ftrac_3234</name>
</gene>
<dbReference type="RefSeq" id="WP_013455350.1">
    <property type="nucleotide sequence ID" value="NC_014759.1"/>
</dbReference>
<evidence type="ECO:0008006" key="3">
    <source>
        <dbReference type="Google" id="ProtNLM"/>
    </source>
</evidence>
<evidence type="ECO:0000313" key="2">
    <source>
        <dbReference type="Proteomes" id="UP000008720"/>
    </source>
</evidence>
<dbReference type="InterPro" id="IPR026350">
    <property type="entry name" value="GxxExxY"/>
</dbReference>
<protein>
    <recommendedName>
        <fullName evidence="3">GxxExxY protein</fullName>
    </recommendedName>
</protein>
<proteinExistence type="predicted"/>
<sequence length="125" mass="14357">MSLNDLTYQIKGAIYTVFKELEPGLLEHVYEATLMFELHQMGLKARSQVGLPVIYKGTKLELGYRIDIIVENNIIIEIKSVEFLHNVHKKQLLSYLKLSDKKLGLLVNFNVSKLVDNESLVRIIN</sequence>
<dbReference type="Proteomes" id="UP000008720">
    <property type="component" value="Chromosome"/>
</dbReference>
<evidence type="ECO:0000313" key="1">
    <source>
        <dbReference type="EMBL" id="ADR23208.1"/>
    </source>
</evidence>
<dbReference type="InterPro" id="IPR011604">
    <property type="entry name" value="PDDEXK-like_dom_sf"/>
</dbReference>
<accession>E4TVZ0</accession>